<evidence type="ECO:0000259" key="5">
    <source>
        <dbReference type="Pfam" id="PF14501"/>
    </source>
</evidence>
<evidence type="ECO:0000256" key="2">
    <source>
        <dbReference type="ARBA" id="ARBA00022679"/>
    </source>
</evidence>
<evidence type="ECO:0000313" key="8">
    <source>
        <dbReference type="Proteomes" id="UP000180057"/>
    </source>
</evidence>
<evidence type="ECO:0008006" key="9">
    <source>
        <dbReference type="Google" id="ProtNLM"/>
    </source>
</evidence>
<evidence type="ECO:0000259" key="6">
    <source>
        <dbReference type="Pfam" id="PF14689"/>
    </source>
</evidence>
<keyword evidence="4" id="KW-0812">Transmembrane</keyword>
<dbReference type="InterPro" id="IPR039506">
    <property type="entry name" value="SPOB_a"/>
</dbReference>
<comment type="caution">
    <text evidence="7">The sequence shown here is derived from an EMBL/GenBank/DDBJ whole genome shotgun (WGS) entry which is preliminary data.</text>
</comment>
<dbReference type="Pfam" id="PF14501">
    <property type="entry name" value="HATPase_c_5"/>
    <property type="match status" value="1"/>
</dbReference>
<dbReference type="Gene3D" id="3.30.565.10">
    <property type="entry name" value="Histidine kinase-like ATPase, C-terminal domain"/>
    <property type="match status" value="1"/>
</dbReference>
<dbReference type="GO" id="GO:0042802">
    <property type="term" value="F:identical protein binding"/>
    <property type="evidence" value="ECO:0007669"/>
    <property type="project" value="TreeGrafter"/>
</dbReference>
<keyword evidence="4" id="KW-0472">Membrane</keyword>
<evidence type="ECO:0000256" key="4">
    <source>
        <dbReference type="SAM" id="Phobius"/>
    </source>
</evidence>
<feature type="domain" description="Sensor histidine kinase NatK-like C-terminal" evidence="5">
    <location>
        <begin position="169"/>
        <end position="270"/>
    </location>
</feature>
<gene>
    <name evidence="7" type="ORF">BKP45_08410</name>
</gene>
<dbReference type="InterPro" id="IPR036890">
    <property type="entry name" value="HATPase_C_sf"/>
</dbReference>
<keyword evidence="8" id="KW-1185">Reference proteome</keyword>
<dbReference type="STRING" id="472963.BKP45_08410"/>
<feature type="transmembrane region" description="Helical" evidence="4">
    <location>
        <begin position="5"/>
        <end position="27"/>
    </location>
</feature>
<dbReference type="Gene3D" id="1.10.287.130">
    <property type="match status" value="1"/>
</dbReference>
<evidence type="ECO:0000256" key="1">
    <source>
        <dbReference type="ARBA" id="ARBA00022553"/>
    </source>
</evidence>
<reference evidence="7 8" key="1">
    <citation type="submission" date="2016-10" db="EMBL/GenBank/DDBJ databases">
        <title>Draft genome sequences of four alkaliphilic bacteria belonging to the Anaerobacillus genus.</title>
        <authorList>
            <person name="Bassil N.M."/>
            <person name="Lloyd J.R."/>
        </authorList>
    </citation>
    <scope>NUCLEOTIDE SEQUENCE [LARGE SCALE GENOMIC DNA]</scope>
    <source>
        <strain evidence="7 8">DSM 22531</strain>
    </source>
</reference>
<dbReference type="OrthoDB" id="3173688at2"/>
<keyword evidence="4" id="KW-1133">Transmembrane helix</keyword>
<dbReference type="AlphaFoldDB" id="A0A1S2MAF5"/>
<dbReference type="Proteomes" id="UP000180057">
    <property type="component" value="Unassembled WGS sequence"/>
</dbReference>
<accession>A0A1S2MAF5</accession>
<keyword evidence="2" id="KW-0808">Transferase</keyword>
<dbReference type="Pfam" id="PF14689">
    <property type="entry name" value="SPOB_a"/>
    <property type="match status" value="1"/>
</dbReference>
<dbReference type="SUPFAM" id="SSF55874">
    <property type="entry name" value="ATPase domain of HSP90 chaperone/DNA topoisomerase II/histidine kinase"/>
    <property type="match status" value="1"/>
</dbReference>
<proteinExistence type="predicted"/>
<dbReference type="PANTHER" id="PTHR40448">
    <property type="entry name" value="TWO-COMPONENT SENSOR HISTIDINE KINASE"/>
    <property type="match status" value="1"/>
</dbReference>
<feature type="domain" description="SpoOB alpha-helical" evidence="6">
    <location>
        <begin position="76"/>
        <end position="127"/>
    </location>
</feature>
<protein>
    <recommendedName>
        <fullName evidence="9">Histidine kinase domain-containing protein</fullName>
    </recommendedName>
</protein>
<keyword evidence="1" id="KW-0597">Phosphoprotein</keyword>
<organism evidence="7 8">
    <name type="scientific">Anaerobacillus alkalidiazotrophicus</name>
    <dbReference type="NCBI Taxonomy" id="472963"/>
    <lineage>
        <taxon>Bacteria</taxon>
        <taxon>Bacillati</taxon>
        <taxon>Bacillota</taxon>
        <taxon>Bacilli</taxon>
        <taxon>Bacillales</taxon>
        <taxon>Bacillaceae</taxon>
        <taxon>Anaerobacillus</taxon>
    </lineage>
</organism>
<dbReference type="SUPFAM" id="SSF55890">
    <property type="entry name" value="Sporulation response regulatory protein Spo0B"/>
    <property type="match status" value="1"/>
</dbReference>
<dbReference type="InterPro" id="IPR032834">
    <property type="entry name" value="NatK-like_C"/>
</dbReference>
<sequence length="277" mass="31385">MGIIFLVFIILIQIFLVSNFIISIIVIGESFKIVGVPIQLIIIILLNMLSIFILSNIYKREEKRKIKHTEATHLEQFGSLVASVRSDRHDLNNHLTVISGLLKIKSYDAASSYIEQMIGDIRINNQVLTIKSPILASILFAKMNVYQSEEILFELNVKNEEIVKQISSTDLIRLISNLLDNAYDATLELPFNERKISLDIYELDGQSIINVKNTCILKIIDNTFFESGFSTKGENRGFGLTIIKEITNKYNGILVTNNNDNLVSFEIRFPNNGKNVA</sequence>
<evidence type="ECO:0000256" key="3">
    <source>
        <dbReference type="ARBA" id="ARBA00022777"/>
    </source>
</evidence>
<name>A0A1S2MAF5_9BACI</name>
<evidence type="ECO:0000313" key="7">
    <source>
        <dbReference type="EMBL" id="OIJ20807.1"/>
    </source>
</evidence>
<keyword evidence="3" id="KW-0418">Kinase</keyword>
<dbReference type="GO" id="GO:0000155">
    <property type="term" value="F:phosphorelay sensor kinase activity"/>
    <property type="evidence" value="ECO:0007669"/>
    <property type="project" value="InterPro"/>
</dbReference>
<dbReference type="InterPro" id="IPR016120">
    <property type="entry name" value="Sig_transdc_His_kin_SpoOB"/>
</dbReference>
<dbReference type="EMBL" id="MLQS01000007">
    <property type="protein sequence ID" value="OIJ20807.1"/>
    <property type="molecule type" value="Genomic_DNA"/>
</dbReference>
<feature type="transmembrane region" description="Helical" evidence="4">
    <location>
        <begin position="33"/>
        <end position="58"/>
    </location>
</feature>
<dbReference type="PANTHER" id="PTHR40448:SF1">
    <property type="entry name" value="TWO-COMPONENT SENSOR HISTIDINE KINASE"/>
    <property type="match status" value="1"/>
</dbReference>